<organism evidence="1 2">
    <name type="scientific">Dendryphion nanum</name>
    <dbReference type="NCBI Taxonomy" id="256645"/>
    <lineage>
        <taxon>Eukaryota</taxon>
        <taxon>Fungi</taxon>
        <taxon>Dikarya</taxon>
        <taxon>Ascomycota</taxon>
        <taxon>Pezizomycotina</taxon>
        <taxon>Dothideomycetes</taxon>
        <taxon>Pleosporomycetidae</taxon>
        <taxon>Pleosporales</taxon>
        <taxon>Torulaceae</taxon>
        <taxon>Dendryphion</taxon>
    </lineage>
</organism>
<comment type="caution">
    <text evidence="1">The sequence shown here is derived from an EMBL/GenBank/DDBJ whole genome shotgun (WGS) entry which is preliminary data.</text>
</comment>
<dbReference type="AlphaFoldDB" id="A0A9P9DUX2"/>
<protein>
    <submittedName>
        <fullName evidence="1">Uncharacterized protein</fullName>
    </submittedName>
</protein>
<reference evidence="1" key="1">
    <citation type="journal article" date="2021" name="Nat. Commun.">
        <title>Genetic determinants of endophytism in the Arabidopsis root mycobiome.</title>
        <authorList>
            <person name="Mesny F."/>
            <person name="Miyauchi S."/>
            <person name="Thiergart T."/>
            <person name="Pickel B."/>
            <person name="Atanasova L."/>
            <person name="Karlsson M."/>
            <person name="Huettel B."/>
            <person name="Barry K.W."/>
            <person name="Haridas S."/>
            <person name="Chen C."/>
            <person name="Bauer D."/>
            <person name="Andreopoulos W."/>
            <person name="Pangilinan J."/>
            <person name="LaButti K."/>
            <person name="Riley R."/>
            <person name="Lipzen A."/>
            <person name="Clum A."/>
            <person name="Drula E."/>
            <person name="Henrissat B."/>
            <person name="Kohler A."/>
            <person name="Grigoriev I.V."/>
            <person name="Martin F.M."/>
            <person name="Hacquard S."/>
        </authorList>
    </citation>
    <scope>NUCLEOTIDE SEQUENCE</scope>
    <source>
        <strain evidence="1">MPI-CAGE-CH-0243</strain>
    </source>
</reference>
<proteinExistence type="predicted"/>
<accession>A0A9P9DUX2</accession>
<gene>
    <name evidence="1" type="ORF">B0J11DRAFT_606213</name>
</gene>
<name>A0A9P9DUX2_9PLEO</name>
<keyword evidence="2" id="KW-1185">Reference proteome</keyword>
<sequence length="239" mass="27516">MQTTTTQGNGSSLPDLSLMIQNLIKSTMRSAGLTGKGKGIDLKASPYRAAELRLLLEKIKPQTRLWDNLKNLSSQEIDHVLWNFASGLVTLPKNIRSNTEIKKQRSKSNLQILVNENILERGEFALKSVNEIKTHIKNARLGLNEDQFQNLKLAIIDAMKKENLWGQKSRFQNLDSRNTKLLDVQLARVKREHILSISGCQDDDDLDRVLLNLAVTMNKQEVHRLEQQKLRRWKKERRE</sequence>
<evidence type="ECO:0000313" key="1">
    <source>
        <dbReference type="EMBL" id="KAH7125706.1"/>
    </source>
</evidence>
<dbReference type="Proteomes" id="UP000700596">
    <property type="component" value="Unassembled WGS sequence"/>
</dbReference>
<evidence type="ECO:0000313" key="2">
    <source>
        <dbReference type="Proteomes" id="UP000700596"/>
    </source>
</evidence>
<dbReference type="EMBL" id="JAGMWT010000007">
    <property type="protein sequence ID" value="KAH7125706.1"/>
    <property type="molecule type" value="Genomic_DNA"/>
</dbReference>